<dbReference type="eggNOG" id="KOG0254">
    <property type="taxonomic scope" value="Eukaryota"/>
</dbReference>
<dbReference type="STRING" id="7227.FBpp0077274"/>
<evidence type="ECO:0000256" key="2">
    <source>
        <dbReference type="ARBA" id="ARBA00022448"/>
    </source>
</evidence>
<dbReference type="InterPro" id="IPR044775">
    <property type="entry name" value="MFS_ERD6/Tret1-like"/>
</dbReference>
<dbReference type="Pfam" id="PF00083">
    <property type="entry name" value="Sugar_tr"/>
    <property type="match status" value="1"/>
</dbReference>
<dbReference type="HOGENOM" id="CLU_001265_30_5_1"/>
<dbReference type="EMBL" id="AE014134">
    <property type="protein sequence ID" value="AHN54098.1"/>
    <property type="molecule type" value="Genomic_DNA"/>
</dbReference>
<feature type="transmembrane region" description="Helical" evidence="8">
    <location>
        <begin position="270"/>
        <end position="292"/>
    </location>
</feature>
<feature type="transmembrane region" description="Helical" evidence="8">
    <location>
        <begin position="99"/>
        <end position="118"/>
    </location>
</feature>
<keyword evidence="3" id="KW-1003">Cell membrane</keyword>
<keyword evidence="2" id="KW-0813">Transport</keyword>
<reference evidence="10 13" key="1">
    <citation type="journal article" date="2000" name="Science">
        <title>The genome sequence of Drosophila melanogaster.</title>
        <authorList>
            <person name="Adams M.D."/>
            <person name="Celniker S.E."/>
            <person name="Holt R.A."/>
            <person name="Evans C.A."/>
            <person name="Gocayne J.D."/>
            <person name="Amanatides P.G."/>
            <person name="Scherer S.E."/>
            <person name="Li P.W."/>
            <person name="Hoskins R.A."/>
            <person name="Galle R.F."/>
            <person name="George R.A."/>
            <person name="Lewis S.E."/>
            <person name="Richards S."/>
            <person name="Ashburner M."/>
            <person name="Henderson S.N."/>
            <person name="Sutton G.G."/>
            <person name="Wortman J.R."/>
            <person name="Yandell M.D."/>
            <person name="Zhang Q."/>
            <person name="Chen L.X."/>
            <person name="Brandon R.C."/>
            <person name="Rogers Y.H."/>
            <person name="Blazej R.G."/>
            <person name="Champe M."/>
            <person name="Pfeiffer B.D."/>
            <person name="Wan K.H."/>
            <person name="Doyle C."/>
            <person name="Baxter E.G."/>
            <person name="Helt G."/>
            <person name="Nelson C.R."/>
            <person name="Gabor G.L."/>
            <person name="Abril J.F."/>
            <person name="Agbayani A."/>
            <person name="An H.J."/>
            <person name="Andrews-Pfannkoch C."/>
            <person name="Baldwin D."/>
            <person name="Ballew R.M."/>
            <person name="Basu A."/>
            <person name="Baxendale J."/>
            <person name="Bayraktaroglu L."/>
            <person name="Beasley E.M."/>
            <person name="Beeson K.Y."/>
            <person name="Benos P.V."/>
            <person name="Berman B.P."/>
            <person name="Bhandari D."/>
            <person name="Bolshakov S."/>
            <person name="Borkova D."/>
            <person name="Botchan M.R."/>
            <person name="Bouck J."/>
            <person name="Brokstein P."/>
            <person name="Brottier P."/>
            <person name="Burtis K.C."/>
            <person name="Busam D.A."/>
            <person name="Butler H."/>
            <person name="Cadieu E."/>
            <person name="Center A."/>
            <person name="Chandra I."/>
            <person name="Cherry J.M."/>
            <person name="Cawley S."/>
            <person name="Dahlke C."/>
            <person name="Davenport L.B."/>
            <person name="Davies P."/>
            <person name="de Pablos B."/>
            <person name="Delcher A."/>
            <person name="Deng Z."/>
            <person name="Mays A.D."/>
            <person name="Dew I."/>
            <person name="Dietz S.M."/>
            <person name="Dodson K."/>
            <person name="Doup L.E."/>
            <person name="Downes M."/>
            <person name="Dugan-Rocha S."/>
            <person name="Dunkov B.C."/>
            <person name="Dunn P."/>
            <person name="Durbin K.J."/>
            <person name="Evangelista C.C."/>
            <person name="Ferraz C."/>
            <person name="Ferriera S."/>
            <person name="Fleischmann W."/>
            <person name="Fosler C."/>
            <person name="Gabrielian A.E."/>
            <person name="Garg N.S."/>
            <person name="Gelbart W.M."/>
            <person name="Glasser K."/>
            <person name="Glodek A."/>
            <person name="Gong F."/>
            <person name="Gorrell J.H."/>
            <person name="Gu Z."/>
            <person name="Guan P."/>
            <person name="Harris M."/>
            <person name="Harris N.L."/>
            <person name="Harvey D."/>
            <person name="Heiman T.J."/>
            <person name="Hernandez J.R."/>
            <person name="Houck J."/>
            <person name="Hostin D."/>
            <person name="Houston K.A."/>
            <person name="Howland T.J."/>
            <person name="Wei M.H."/>
            <person name="Ibegwam C."/>
            <person name="Jalali M."/>
            <person name="Kalush F."/>
            <person name="Karpen G.H."/>
            <person name="Ke Z."/>
            <person name="Kennison J.A."/>
            <person name="Ketchum K.A."/>
            <person name="Kimmel B.E."/>
            <person name="Kodira C.D."/>
            <person name="Kraft C."/>
            <person name="Kravitz S."/>
            <person name="Kulp D."/>
            <person name="Lai Z."/>
            <person name="Lasko P."/>
            <person name="Lei Y."/>
            <person name="Levitsky A.A."/>
            <person name="Li J."/>
            <person name="Li Z."/>
            <person name="Liang Y."/>
            <person name="Lin X."/>
            <person name="Liu X."/>
            <person name="Mattei B."/>
            <person name="McIntosh T.C."/>
            <person name="McLeod M.P."/>
            <person name="McPherson D."/>
            <person name="Merkulov G."/>
            <person name="Milshina N.V."/>
            <person name="Mobarry C."/>
            <person name="Morris J."/>
            <person name="Moshrefi A."/>
            <person name="Mount S.M."/>
            <person name="Moy M."/>
            <person name="Murphy B."/>
            <person name="Murphy L."/>
            <person name="Muzny D.M."/>
            <person name="Nelson D.L."/>
            <person name="Nelson D.R."/>
            <person name="Nelson K.A."/>
            <person name="Nixon K."/>
            <person name="Nusskern D.R."/>
            <person name="Pacleb J.M."/>
            <person name="Palazzolo M."/>
            <person name="Pittman G.S."/>
            <person name="Pan S."/>
            <person name="Pollard J."/>
            <person name="Puri V."/>
            <person name="Reese M.G."/>
            <person name="Reinert K."/>
            <person name="Remington K."/>
            <person name="Saunders R.D."/>
            <person name="Scheeler F."/>
            <person name="Shen H."/>
            <person name="Shue B.C."/>
            <person name="Siden-Kiamos I."/>
            <person name="Simpson M."/>
            <person name="Skupski M.P."/>
            <person name="Smith T."/>
            <person name="Spier E."/>
            <person name="Spradling A.C."/>
            <person name="Stapleton M."/>
            <person name="Strong R."/>
            <person name="Sun E."/>
            <person name="Svirskas R."/>
            <person name="Tector C."/>
            <person name="Turner R."/>
            <person name="Venter E."/>
            <person name="Wang A.H."/>
            <person name="Wang X."/>
            <person name="Wang Z.Y."/>
            <person name="Wassarman D.A."/>
            <person name="Weinstock G.M."/>
            <person name="Weissenbach J."/>
            <person name="Williams S.M."/>
            <person name="WoodageT"/>
            <person name="Worley K.C."/>
            <person name="Wu D."/>
            <person name="Yang S."/>
            <person name="Yao Q.A."/>
            <person name="Ye J."/>
            <person name="Yeh R.F."/>
            <person name="Zaveri J.S."/>
            <person name="Zhan M."/>
            <person name="Zhang G."/>
            <person name="Zhao Q."/>
            <person name="Zheng L."/>
            <person name="Zheng X.H."/>
            <person name="Zhong F.N."/>
            <person name="Zhong W."/>
            <person name="Zhou X."/>
            <person name="Zhu S."/>
            <person name="Zhu X."/>
            <person name="Smith H.O."/>
            <person name="Gibbs R.A."/>
            <person name="Myers E.W."/>
            <person name="Rubin G.M."/>
            <person name="Venter J.C."/>
        </authorList>
    </citation>
    <scope>NUCLEOTIDE SEQUENCE [LARGE SCALE GENOMIC DNA]</scope>
    <source>
        <strain evidence="13">Berkeley</strain>
    </source>
</reference>
<dbReference type="SMR" id="Q9VQP1"/>
<dbReference type="InterPro" id="IPR050549">
    <property type="entry name" value="MFS_Trehalose_Transporter"/>
</dbReference>
<evidence type="ECO:0000313" key="12">
    <source>
        <dbReference type="FlyBase" id="FBgn0031522"/>
    </source>
</evidence>
<dbReference type="PROSITE" id="PS00216">
    <property type="entry name" value="SUGAR_TRANSPORT_1"/>
    <property type="match status" value="1"/>
</dbReference>
<dbReference type="AlphaFoldDB" id="Q9VQP1"/>
<evidence type="ECO:0000313" key="13">
    <source>
        <dbReference type="Proteomes" id="UP000000803"/>
    </source>
</evidence>
<dbReference type="PANTHER" id="PTHR48021">
    <property type="match status" value="1"/>
</dbReference>
<dbReference type="FunCoup" id="Q9VQP1">
    <property type="interactions" value="9"/>
</dbReference>
<dbReference type="PROSITE" id="PS00217">
    <property type="entry name" value="SUGAR_TRANSPORT_2"/>
    <property type="match status" value="1"/>
</dbReference>
<reference evidence="10 13" key="9">
    <citation type="journal article" date="2007" name="Science">
        <title>The Release 5.1 annotation of Drosophila melanogaster heterochromatin.</title>
        <authorList>
            <person name="Smith C.D."/>
            <person name="Shu S."/>
            <person name="Mungall C.J."/>
            <person name="Karpen G.H."/>
        </authorList>
    </citation>
    <scope>NUCLEOTIDE SEQUENCE [LARGE SCALE GENOMIC DNA]</scope>
    <source>
        <strain evidence="13">Berkeley</strain>
    </source>
</reference>
<feature type="transmembrane region" description="Helical" evidence="8">
    <location>
        <begin position="124"/>
        <end position="145"/>
    </location>
</feature>
<dbReference type="SUPFAM" id="SSF103473">
    <property type="entry name" value="MFS general substrate transporter"/>
    <property type="match status" value="1"/>
</dbReference>
<evidence type="ECO:0000313" key="10">
    <source>
        <dbReference type="EMBL" id="AAF51124.1"/>
    </source>
</evidence>
<dbReference type="Gene3D" id="1.20.1250.20">
    <property type="entry name" value="MFS general substrate transporter like domains"/>
    <property type="match status" value="1"/>
</dbReference>
<dbReference type="DNASU" id="33547"/>
<reference evidence="10" key="11">
    <citation type="journal article" date="2015" name="G3 (Bethesda)">
        <title>Gene Model Annotations for Drosophila melanogaster: Impact of High-Throughput Data.</title>
        <authorList>
            <consortium name="FlyBase Consortium"/>
            <person name="Matthews B.B."/>
            <person name="Dos Santos G."/>
            <person name="Crosby M.A."/>
            <person name="Emmert D.B."/>
            <person name="St Pierre S.E."/>
            <person name="Gramates L.S."/>
            <person name="Zhou P."/>
            <person name="Schroeder A.J."/>
            <person name="Falls K."/>
            <person name="Strelets V."/>
            <person name="Russo S.M."/>
            <person name="Gelbart W.M."/>
            <person name="null"/>
        </authorList>
    </citation>
    <scope>NUCLEOTIDE SEQUENCE</scope>
</reference>
<sequence>MTFKLRLASVFANPNCLLGRRIRHQFLVTLLLNIATFSHGLGVGWMSPVMRDLQTDESPLDFPVLVSQVSWIGSLVGIGSVMGNLIAGLLMDRIGRKMVLFFIAIPYTTFWCLIYFVQSVEFLYIGRLMAGITGGACYVVLPTFISEIADTNVRGRLGSIILLSVNTGVLAGYIVSTRVDYFTSPPFIIGLPVCYFICNFLIPETPHHLVRKGKFEAAKRSFMFYKNIRKNDIKAEDEFEEMKYLLIKEQTEKAKSFDYRDFITRPAFKAYASAAVLLISNQFSASFCVTTYLADVFAASHTTLNLGMCTIIIGVLQIVGNYVTTLLCDKYGRRILMLTSTLGASVCLTAFGTFTFFAEAADLSSVDWLPLVILSCFVFLCNIGLVGCLFVVLVELFPAKIRSVSVSTFVVILSSTVFLTLKIFPICMAVWGTSVTMWSCSGITFFSFLYFCFFLEETNGKSLLAA</sequence>
<dbReference type="GO" id="GO:0055085">
    <property type="term" value="P:transmembrane transport"/>
    <property type="evidence" value="ECO:0000318"/>
    <property type="project" value="GO_Central"/>
</dbReference>
<feature type="transmembrane region" description="Helical" evidence="8">
    <location>
        <begin position="335"/>
        <end position="357"/>
    </location>
</feature>
<evidence type="ECO:0000256" key="6">
    <source>
        <dbReference type="ARBA" id="ARBA00022989"/>
    </source>
</evidence>
<reference evidence="10" key="8">
    <citation type="submission" date="2006-08" db="EMBL/GenBank/DDBJ databases">
        <authorList>
            <person name="Celniker S."/>
            <person name="Carlson J."/>
            <person name="Wan K."/>
            <person name="Frise E."/>
            <person name="Hoskins R."/>
            <person name="Park S."/>
            <person name="Svirskas R."/>
            <person name="Rubin G."/>
        </authorList>
    </citation>
    <scope>NUCLEOTIDE SEQUENCE</scope>
</reference>
<dbReference type="EMBL" id="AY051499">
    <property type="protein sequence ID" value="AAK92923.1"/>
    <property type="molecule type" value="mRNA"/>
</dbReference>
<reference evidence="10" key="14">
    <citation type="submission" date="2022-11" db="EMBL/GenBank/DDBJ databases">
        <title>Drosophila melanogaster release 4 sequence.</title>
        <authorList>
            <consortium name="Berkeley Drosophila Genome Project"/>
            <person name="Celniker S."/>
            <person name="Carlson J."/>
            <person name="Wan K."/>
            <person name="Pfeiffer B."/>
            <person name="Frise E."/>
            <person name="George R."/>
            <person name="Hoskins R."/>
            <person name="Stapleton M."/>
            <person name="Pacleb J."/>
            <person name="Park S."/>
            <person name="Svirskas R."/>
            <person name="Smith E."/>
            <person name="Yu C."/>
            <person name="Rubin G."/>
        </authorList>
    </citation>
    <scope>NUCLEOTIDE SEQUENCE</scope>
</reference>
<feature type="transmembrane region" description="Helical" evidence="8">
    <location>
        <begin position="369"/>
        <end position="394"/>
    </location>
</feature>
<dbReference type="GO" id="GO:0051119">
    <property type="term" value="F:sugar transmembrane transporter activity"/>
    <property type="evidence" value="ECO:0007669"/>
    <property type="project" value="InterPro"/>
</dbReference>
<feature type="transmembrane region" description="Helical" evidence="8">
    <location>
        <begin position="26"/>
        <end position="45"/>
    </location>
</feature>
<proteinExistence type="evidence at transcript level"/>
<dbReference type="BioGRID-ORCS" id="33547">
    <property type="hits" value="0 hits in 1 CRISPR screen"/>
</dbReference>
<feature type="transmembrane region" description="Helical" evidence="8">
    <location>
        <begin position="157"/>
        <end position="175"/>
    </location>
</feature>
<dbReference type="InterPro" id="IPR005829">
    <property type="entry name" value="Sugar_transporter_CS"/>
</dbReference>
<dbReference type="PANTHER" id="PTHR48021:SF33">
    <property type="entry name" value="AT22075P-RELATED"/>
    <property type="match status" value="1"/>
</dbReference>
<reference evidence="10 13" key="6">
    <citation type="journal article" date="2002" name="Genome Biol.">
        <title>Heterochromatic sequences in a Drosophila whole-genome shotgun assembly.</title>
        <authorList>
            <person name="Hoskins R.A."/>
            <person name="Smith C.D."/>
            <person name="Carlson J.W."/>
            <person name="Carvalho A.B."/>
            <person name="Halpern A."/>
            <person name="Kaminker J.S."/>
            <person name="Kennedy C."/>
            <person name="Mungall C.J."/>
            <person name="Sullivan B.A."/>
            <person name="Sutton G.G."/>
            <person name="Yasuhara J.C."/>
            <person name="Wakimoto B.T."/>
            <person name="Myers E.W."/>
            <person name="Celniker S.E."/>
            <person name="Rubin G.M."/>
            <person name="Karpen G.H."/>
        </authorList>
    </citation>
    <scope>NUCLEOTIDE SEQUENCE [LARGE SCALE GENOMIC DNA]</scope>
    <source>
        <strain evidence="13">Berkeley</strain>
    </source>
</reference>
<keyword evidence="5 8" id="KW-0812">Transmembrane</keyword>
<dbReference type="GO" id="GO:0016020">
    <property type="term" value="C:membrane"/>
    <property type="evidence" value="ECO:0000318"/>
    <property type="project" value="GO_Central"/>
</dbReference>
<dbReference type="FlyBase" id="FBgn0031522">
    <property type="gene designation" value="CG3285"/>
</dbReference>
<dbReference type="OMA" id="WGAKTGM"/>
<dbReference type="AGR" id="FB:FBgn0031522"/>
<protein>
    <submittedName>
        <fullName evidence="11">GH15136p</fullName>
    </submittedName>
</protein>
<dbReference type="Bgee" id="FBgn0031522">
    <property type="expression patterns" value="Expressed in adult Malpighian tubule (Drosophila) and 24 other cell types or tissues"/>
</dbReference>
<evidence type="ECO:0000256" key="1">
    <source>
        <dbReference type="ARBA" id="ARBA00004651"/>
    </source>
</evidence>
<accession>Q9VQP1</accession>
<dbReference type="InterPro" id="IPR005828">
    <property type="entry name" value="MFS_sugar_transport-like"/>
</dbReference>
<comment type="subcellular location">
    <subcellularLocation>
        <location evidence="1">Cell membrane</location>
        <topology evidence="1">Multi-pass membrane protein</topology>
    </subcellularLocation>
</comment>
<dbReference type="PaxDb" id="7227-FBpp0077274"/>
<reference evidence="13" key="3">
    <citation type="journal article" date="2002" name="Genome Biol.">
        <title>Finishing a whole-genome shotgun: release 3 of the Drosophila melanogaster euchromatic genome sequence.</title>
        <authorList>
            <person name="Celniker S.E."/>
            <person name="Wheeler D.A."/>
            <person name="Kronmiller B."/>
            <person name="Carlson J.W."/>
            <person name="Halpern A."/>
            <person name="Patel S."/>
            <person name="Adams M."/>
            <person name="Champe M."/>
            <person name="Dugan S.P."/>
            <person name="Frise E."/>
            <person name="Hodgson A."/>
            <person name="George R.A."/>
            <person name="Hoskins R.A."/>
            <person name="Laverty T."/>
            <person name="Muzny D.M."/>
            <person name="Nelson C.R."/>
            <person name="Pacleb J.M."/>
            <person name="Park S."/>
            <person name="Pfeiffer B.D."/>
            <person name="Richards S."/>
            <person name="Sodergren E.J."/>
            <person name="Svirskas R."/>
            <person name="Tabor P.E."/>
            <person name="Wan K."/>
            <person name="Stapleton M."/>
            <person name="Sutton G.G."/>
            <person name="Venter C."/>
            <person name="Weinstock G."/>
            <person name="Scherer S.E."/>
            <person name="Myers E.W."/>
            <person name="Gibbs R.A."/>
            <person name="Rubin G.M."/>
        </authorList>
    </citation>
    <scope>NUCLEOTIDE SEQUENCE [LARGE SCALE GENOMIC DNA]</scope>
    <source>
        <strain evidence="13">Berkeley</strain>
    </source>
</reference>
<evidence type="ECO:0000256" key="5">
    <source>
        <dbReference type="ARBA" id="ARBA00022692"/>
    </source>
</evidence>
<evidence type="ECO:0000313" key="11">
    <source>
        <dbReference type="EMBL" id="AAK92923.1"/>
    </source>
</evidence>
<dbReference type="Proteomes" id="UP000000803">
    <property type="component" value="Chromosome 2L"/>
</dbReference>
<reference evidence="13" key="4">
    <citation type="journal article" date="2002" name="Genome Biol.">
        <title>Annotation of the Drosophila melanogaster euchromatic genome: a systematic review.</title>
        <authorList>
            <person name="Misra S."/>
            <person name="Crosby M.A."/>
            <person name="Mungall C.J."/>
            <person name="Matthews B.B."/>
            <person name="Campbell K.S."/>
            <person name="Hradecky P."/>
            <person name="Huang Y."/>
            <person name="Kaminker J.S."/>
            <person name="Millburn G.H."/>
            <person name="Prochnik S.E."/>
            <person name="Smith C.D."/>
            <person name="Tupy J.L."/>
            <person name="Whitfied E.J."/>
            <person name="Bayraktaroglu L."/>
            <person name="Berman B.P."/>
            <person name="Bettencourt B.R."/>
            <person name="Celniker S.E."/>
            <person name="de Grey A.D."/>
            <person name="Drysdale R.A."/>
            <person name="Harris N.L."/>
            <person name="Richter J."/>
            <person name="Russo S."/>
            <person name="Schroeder A.J."/>
            <person name="Shu S.Q."/>
            <person name="Stapleton M."/>
            <person name="Yamada C."/>
            <person name="Ashburner M."/>
            <person name="Gelbart W.M."/>
            <person name="Rubin G.M."/>
            <person name="Lewis S.E."/>
        </authorList>
    </citation>
    <scope>GENOME REANNOTATION</scope>
    <source>
        <strain evidence="13">Berkeley</strain>
    </source>
</reference>
<reference evidence="10" key="15">
    <citation type="submission" date="2022-11" db="EMBL/GenBank/DDBJ databases">
        <authorList>
            <consortium name="FlyBase"/>
        </authorList>
    </citation>
    <scope>NUCLEOTIDE SEQUENCE</scope>
</reference>
<evidence type="ECO:0000256" key="8">
    <source>
        <dbReference type="SAM" id="Phobius"/>
    </source>
</evidence>
<feature type="transmembrane region" description="Helical" evidence="8">
    <location>
        <begin position="65"/>
        <end position="87"/>
    </location>
</feature>
<feature type="transmembrane region" description="Helical" evidence="8">
    <location>
        <begin position="406"/>
        <end position="424"/>
    </location>
</feature>
<dbReference type="EMBL" id="AE014134">
    <property type="protein sequence ID" value="AAF51124.1"/>
    <property type="molecule type" value="Genomic_DNA"/>
</dbReference>
<reference evidence="10 13" key="7">
    <citation type="journal article" date="2005" name="PLoS Comput. Biol.">
        <title>Combined evidence annotation of transposable elements in genome sequences.</title>
        <authorList>
            <person name="Quesneville H."/>
            <person name="Bergman C.M."/>
            <person name="Andrieu O."/>
            <person name="Autard D."/>
            <person name="Nouaud D."/>
            <person name="Ashburner M."/>
            <person name="Anxolabehere D."/>
        </authorList>
    </citation>
    <scope>NUCLEOTIDE SEQUENCE [LARGE SCALE GENOMIC DNA]</scope>
    <source>
        <strain evidence="13">Berkeley</strain>
    </source>
</reference>
<evidence type="ECO:0000256" key="3">
    <source>
        <dbReference type="ARBA" id="ARBA00022475"/>
    </source>
</evidence>
<reference evidence="13" key="5">
    <citation type="journal article" date="2002" name="Genome Biol.">
        <title>The transposable elements of the Drosophila melanogaster euchromatin: a genomics perspective.</title>
        <authorList>
            <person name="Kaminker J.S."/>
            <person name="Bergman C.M."/>
            <person name="Kronmiller B."/>
            <person name="Carlson J."/>
            <person name="Svirskas R."/>
            <person name="Patel S."/>
            <person name="Frise E."/>
            <person name="Wheeler D.A."/>
            <person name="Lewis S.E."/>
            <person name="Rubin G.M."/>
            <person name="Ashburner M."/>
            <person name="Celniker S.E."/>
        </authorList>
    </citation>
    <scope>NUCLEOTIDE SEQUENCE [LARGE SCALE GENOMIC DNA]</scope>
    <source>
        <strain evidence="13">Berkeley</strain>
    </source>
</reference>
<organism evidence="10 13">
    <name type="scientific">Drosophila melanogaster</name>
    <name type="common">Fruit fly</name>
    <dbReference type="NCBI Taxonomy" id="7227"/>
    <lineage>
        <taxon>Eukaryota</taxon>
        <taxon>Metazoa</taxon>
        <taxon>Ecdysozoa</taxon>
        <taxon>Arthropoda</taxon>
        <taxon>Hexapoda</taxon>
        <taxon>Insecta</taxon>
        <taxon>Pterygota</taxon>
        <taxon>Neoptera</taxon>
        <taxon>Endopterygota</taxon>
        <taxon>Diptera</taxon>
        <taxon>Brachycera</taxon>
        <taxon>Muscomorpha</taxon>
        <taxon>Ephydroidea</taxon>
        <taxon>Drosophilidae</taxon>
        <taxon>Drosophila</taxon>
        <taxon>Sophophora</taxon>
    </lineage>
</organism>
<dbReference type="GO" id="GO:0005886">
    <property type="term" value="C:plasma membrane"/>
    <property type="evidence" value="ECO:0007669"/>
    <property type="project" value="UniProtKB-SubCell"/>
</dbReference>
<feature type="domain" description="Major facilitator superfamily (MFS) profile" evidence="9">
    <location>
        <begin position="28"/>
        <end position="459"/>
    </location>
</feature>
<dbReference type="Reactome" id="R-DME-189200">
    <property type="pathway name" value="Cellular hexose transport"/>
</dbReference>
<keyword evidence="13" id="KW-1185">Reference proteome</keyword>
<dbReference type="OrthoDB" id="8120565at2759"/>
<keyword evidence="6 8" id="KW-1133">Transmembrane helix</keyword>
<dbReference type="GO" id="GO:0022857">
    <property type="term" value="F:transmembrane transporter activity"/>
    <property type="evidence" value="ECO:0000318"/>
    <property type="project" value="GO_Central"/>
</dbReference>
<reference evidence="10" key="12">
    <citation type="journal article" date="2015" name="G3 (Bethesda)">
        <title>Gene Model Annotations for Drosophila melanogaster: The Rule-Benders.</title>
        <authorList>
            <consortium name="FlyBase Consortium"/>
            <person name="Crosby M.A."/>
            <person name="Gramates L.S."/>
            <person name="Dos Santos G."/>
            <person name="Matthews B.B."/>
            <person name="St Pierre S.E."/>
            <person name="Zhou P."/>
            <person name="Schroeder A.J."/>
            <person name="Falls K."/>
            <person name="Emmert D.B."/>
            <person name="Russo S.M."/>
            <person name="Gelbart W.M."/>
            <person name="null"/>
        </authorList>
    </citation>
    <scope>NUCLEOTIDE SEQUENCE</scope>
</reference>
<reference evidence="10" key="13">
    <citation type="journal article" date="2015" name="Genome Res.">
        <title>The Release 6 reference sequence of the Drosophila melanogaster genome.</title>
        <authorList>
            <person name="Hoskins R.A."/>
            <person name="Carlson J.W."/>
            <person name="Wan K.H."/>
            <person name="Park S."/>
            <person name="Mendez I."/>
            <person name="Galle S.E."/>
            <person name="Booth B.W."/>
            <person name="Pfeiffer B.D."/>
            <person name="George R.A."/>
            <person name="Svirskas R."/>
            <person name="Krzywinski M."/>
            <person name="Schein J."/>
            <person name="Accardo M.C."/>
            <person name="Damia E."/>
            <person name="Messina G."/>
            <person name="Mendez-Lago M."/>
            <person name="de Pablos B."/>
            <person name="Demakova O.V."/>
            <person name="Andreyeva E.N."/>
            <person name="Boldyreva L.V."/>
            <person name="Marra M."/>
            <person name="Carvalho A.B."/>
            <person name="Dimitri P."/>
            <person name="Villasante A."/>
            <person name="Zhimulev I.F."/>
            <person name="Rubin G.M."/>
            <person name="Karpen G.H."/>
            <person name="Celniker S.E."/>
        </authorList>
    </citation>
    <scope>NUCLEOTIDE SEQUENCE</scope>
</reference>
<dbReference type="CDD" id="cd17358">
    <property type="entry name" value="MFS_GLUT6_8_Class3_like"/>
    <property type="match status" value="1"/>
</dbReference>
<feature type="transmembrane region" description="Helical" evidence="8">
    <location>
        <begin position="181"/>
        <end position="202"/>
    </location>
</feature>
<dbReference type="InterPro" id="IPR020846">
    <property type="entry name" value="MFS_dom"/>
</dbReference>
<dbReference type="GeneID" id="33547"/>
<dbReference type="PROSITE" id="PS50850">
    <property type="entry name" value="MFS"/>
    <property type="match status" value="1"/>
</dbReference>
<feature type="transmembrane region" description="Helical" evidence="8">
    <location>
        <begin position="436"/>
        <end position="455"/>
    </location>
</feature>
<dbReference type="InParanoid" id="Q9VQP1"/>
<dbReference type="VEuPathDB" id="VectorBase:FBgn0031522"/>
<evidence type="ECO:0000256" key="4">
    <source>
        <dbReference type="ARBA" id="ARBA00022597"/>
    </source>
</evidence>
<dbReference type="FunFam" id="1.20.1250.20:FF:000218">
    <property type="entry name" value="facilitated trehalose transporter Tret1"/>
    <property type="match status" value="1"/>
</dbReference>
<keyword evidence="4" id="KW-0762">Sugar transport</keyword>
<dbReference type="RefSeq" id="NP_608766.1">
    <property type="nucleotide sequence ID" value="NM_134922.4"/>
</dbReference>
<dbReference type="UCSC" id="CG3285-RA">
    <property type="organism name" value="d. melanogaster"/>
</dbReference>
<feature type="transmembrane region" description="Helical" evidence="8">
    <location>
        <begin position="304"/>
        <end position="323"/>
    </location>
</feature>
<dbReference type="RefSeq" id="NP_001285583.1">
    <property type="nucleotide sequence ID" value="NM_001298654.1"/>
</dbReference>
<evidence type="ECO:0000259" key="9">
    <source>
        <dbReference type="PROSITE" id="PS50850"/>
    </source>
</evidence>
<name>Q9VQP1_DROME</name>
<reference evidence="11" key="2">
    <citation type="submission" date="2001-08" db="EMBL/GenBank/DDBJ databases">
        <authorList>
            <person name="Stapleton M."/>
            <person name="Brokstein P."/>
            <person name="Hong L."/>
            <person name="Agbayani A."/>
            <person name="Carlson J."/>
            <person name="Champe M."/>
            <person name="Chavez C."/>
            <person name="Dorsett V."/>
            <person name="Farfan D."/>
            <person name="Frise E."/>
            <person name="George R."/>
            <person name="Gonzalez M."/>
            <person name="Guarin H."/>
            <person name="Li P."/>
            <person name="Liao G."/>
            <person name="Miranda A."/>
            <person name="Mungall C.J."/>
            <person name="Nunoo J."/>
            <person name="Pacleb J."/>
            <person name="Paragas V."/>
            <person name="Park S."/>
            <person name="Phouanenavong S."/>
            <person name="Wan K."/>
            <person name="Yu C."/>
            <person name="Lewis S.E."/>
            <person name="Rubin G.M."/>
            <person name="Celniker S."/>
        </authorList>
    </citation>
    <scope>NUCLEOTIDE SEQUENCE</scope>
    <source>
        <strain evidence="11">Berkeley</strain>
    </source>
</reference>
<dbReference type="KEGG" id="dme:Dmel_CG3285"/>
<gene>
    <name evidence="10" type="primary">Dmel\CG3285</name>
    <name evidence="10 12" type="ORF">CG3285</name>
    <name evidence="10" type="ORF">Dmel_CG3285</name>
</gene>
<reference evidence="10 13" key="10">
    <citation type="journal article" date="2007" name="Science">
        <title>Sequence finishing and mapping of Drosophila melanogaster heterochromatin.</title>
        <authorList>
            <person name="Hoskins R.A."/>
            <person name="Carlson J.W."/>
            <person name="Kennedy C."/>
            <person name="Acevedo D."/>
            <person name="Evans-Holm M."/>
            <person name="Frise E."/>
            <person name="Wan K.H."/>
            <person name="Park S."/>
            <person name="Mendez-Lago M."/>
            <person name="Rossi F."/>
            <person name="Villasante A."/>
            <person name="Dimitri P."/>
            <person name="Karpen G.H."/>
            <person name="Celniker S.E."/>
        </authorList>
    </citation>
    <scope>NUCLEOTIDE SEQUENCE [LARGE SCALE GENOMIC DNA]</scope>
    <source>
        <strain evidence="13">Berkeley</strain>
    </source>
</reference>
<dbReference type="InterPro" id="IPR036259">
    <property type="entry name" value="MFS_trans_sf"/>
</dbReference>
<keyword evidence="7 8" id="KW-0472">Membrane</keyword>
<evidence type="ECO:0000256" key="7">
    <source>
        <dbReference type="ARBA" id="ARBA00023136"/>
    </source>
</evidence>